<feature type="compositionally biased region" description="Polar residues" evidence="9">
    <location>
        <begin position="315"/>
        <end position="325"/>
    </location>
</feature>
<dbReference type="EnsemblPlants" id="AES60749">
    <property type="protein sequence ID" value="AES60749"/>
    <property type="gene ID" value="MTR_1g066430"/>
</dbReference>
<feature type="compositionally biased region" description="Low complexity" evidence="9">
    <location>
        <begin position="208"/>
        <end position="228"/>
    </location>
</feature>
<feature type="compositionally biased region" description="Low complexity" evidence="9">
    <location>
        <begin position="9"/>
        <end position="19"/>
    </location>
</feature>
<evidence type="ECO:0000256" key="6">
    <source>
        <dbReference type="ARBA" id="ARBA00022786"/>
    </source>
</evidence>
<keyword evidence="13" id="KW-1185">Reference proteome</keyword>
<dbReference type="AlphaFoldDB" id="G7IBL0"/>
<reference evidence="11 13" key="2">
    <citation type="journal article" date="2014" name="BMC Genomics">
        <title>An improved genome release (version Mt4.0) for the model legume Medicago truncatula.</title>
        <authorList>
            <person name="Tang H."/>
            <person name="Krishnakumar V."/>
            <person name="Bidwell S."/>
            <person name="Rosen B."/>
            <person name="Chan A."/>
            <person name="Zhou S."/>
            <person name="Gentzbittel L."/>
            <person name="Childs K.L."/>
            <person name="Yandell M."/>
            <person name="Gundlach H."/>
            <person name="Mayer K.F."/>
            <person name="Schwartz D.C."/>
            <person name="Town C.D."/>
        </authorList>
    </citation>
    <scope>GENOME REANNOTATION</scope>
    <source>
        <strain evidence="12 13">cv. Jemalong A17</strain>
    </source>
</reference>
<evidence type="ECO:0000259" key="10">
    <source>
        <dbReference type="PROSITE" id="PS50089"/>
    </source>
</evidence>
<dbReference type="Gene3D" id="3.30.40.10">
    <property type="entry name" value="Zinc/RING finger domain, C3HC4 (zinc finger)"/>
    <property type="match status" value="1"/>
</dbReference>
<dbReference type="GO" id="GO:0008270">
    <property type="term" value="F:zinc ion binding"/>
    <property type="evidence" value="ECO:0007669"/>
    <property type="project" value="UniProtKB-KW"/>
</dbReference>
<evidence type="ECO:0000256" key="1">
    <source>
        <dbReference type="ARBA" id="ARBA00000900"/>
    </source>
</evidence>
<keyword evidence="5 8" id="KW-0863">Zinc-finger</keyword>
<evidence type="ECO:0000256" key="5">
    <source>
        <dbReference type="ARBA" id="ARBA00022771"/>
    </source>
</evidence>
<feature type="region of interest" description="Disordered" evidence="9">
    <location>
        <begin position="506"/>
        <end position="535"/>
    </location>
</feature>
<evidence type="ECO:0000313" key="11">
    <source>
        <dbReference type="EMBL" id="AES60749.2"/>
    </source>
</evidence>
<gene>
    <name evidence="11" type="ordered locus">MTR_1g066430</name>
</gene>
<feature type="compositionally biased region" description="Polar residues" evidence="9">
    <location>
        <begin position="513"/>
        <end position="535"/>
    </location>
</feature>
<dbReference type="STRING" id="3880.G7IBL0"/>
<keyword evidence="7" id="KW-0862">Zinc</keyword>
<evidence type="ECO:0000256" key="7">
    <source>
        <dbReference type="ARBA" id="ARBA00022833"/>
    </source>
</evidence>
<accession>G7IBL0</accession>
<dbReference type="PROSITE" id="PS50089">
    <property type="entry name" value="ZF_RING_2"/>
    <property type="match status" value="1"/>
</dbReference>
<dbReference type="Proteomes" id="UP000002051">
    <property type="component" value="Unassembled WGS sequence"/>
</dbReference>
<feature type="region of interest" description="Disordered" evidence="9">
    <location>
        <begin position="1"/>
        <end position="26"/>
    </location>
</feature>
<reference evidence="12" key="3">
    <citation type="submission" date="2015-04" db="UniProtKB">
        <authorList>
            <consortium name="EnsemblPlants"/>
        </authorList>
    </citation>
    <scope>IDENTIFICATION</scope>
    <source>
        <strain evidence="12">cv. Jemalong A17</strain>
    </source>
</reference>
<dbReference type="CDD" id="cd16469">
    <property type="entry name" value="RING-H2_RNF24-like"/>
    <property type="match status" value="1"/>
</dbReference>
<keyword evidence="3" id="KW-0808">Transferase</keyword>
<dbReference type="InterPro" id="IPR045191">
    <property type="entry name" value="MBR1/2-like"/>
</dbReference>
<feature type="compositionally biased region" description="Polar residues" evidence="9">
    <location>
        <begin position="265"/>
        <end position="276"/>
    </location>
</feature>
<proteinExistence type="predicted"/>
<evidence type="ECO:0000256" key="2">
    <source>
        <dbReference type="ARBA" id="ARBA00012483"/>
    </source>
</evidence>
<dbReference type="Pfam" id="PF13639">
    <property type="entry name" value="zf-RING_2"/>
    <property type="match status" value="1"/>
</dbReference>
<evidence type="ECO:0000256" key="9">
    <source>
        <dbReference type="SAM" id="MobiDB-lite"/>
    </source>
</evidence>
<dbReference type="PANTHER" id="PTHR22937">
    <property type="entry name" value="E3 UBIQUITIN-PROTEIN LIGASE RNF165"/>
    <property type="match status" value="1"/>
</dbReference>
<dbReference type="PaxDb" id="3880-AES60749"/>
<evidence type="ECO:0000313" key="13">
    <source>
        <dbReference type="Proteomes" id="UP000002051"/>
    </source>
</evidence>
<dbReference type="EMBL" id="CM001217">
    <property type="protein sequence ID" value="AES60749.2"/>
    <property type="molecule type" value="Genomic_DNA"/>
</dbReference>
<keyword evidence="4" id="KW-0479">Metal-binding</keyword>
<dbReference type="FunFam" id="3.30.40.10:FF:000538">
    <property type="entry name" value="E3 ubiquitin-protein ligase MBR2 isoform A"/>
    <property type="match status" value="1"/>
</dbReference>
<dbReference type="HOGENOM" id="CLU_012217_1_0_1"/>
<accession>A0A0C3UNR2</accession>
<reference evidence="11 13" key="1">
    <citation type="journal article" date="2011" name="Nature">
        <title>The Medicago genome provides insight into the evolution of rhizobial symbioses.</title>
        <authorList>
            <person name="Young N.D."/>
            <person name="Debelle F."/>
            <person name="Oldroyd G.E."/>
            <person name="Geurts R."/>
            <person name="Cannon S.B."/>
            <person name="Udvardi M.K."/>
            <person name="Benedito V.A."/>
            <person name="Mayer K.F."/>
            <person name="Gouzy J."/>
            <person name="Schoof H."/>
            <person name="Van de Peer Y."/>
            <person name="Proost S."/>
            <person name="Cook D.R."/>
            <person name="Meyers B.C."/>
            <person name="Spannagl M."/>
            <person name="Cheung F."/>
            <person name="De Mita S."/>
            <person name="Krishnakumar V."/>
            <person name="Gundlach H."/>
            <person name="Zhou S."/>
            <person name="Mudge J."/>
            <person name="Bharti A.K."/>
            <person name="Murray J.D."/>
            <person name="Naoumkina M.A."/>
            <person name="Rosen B."/>
            <person name="Silverstein K.A."/>
            <person name="Tang H."/>
            <person name="Rombauts S."/>
            <person name="Zhao P.X."/>
            <person name="Zhou P."/>
            <person name="Barbe V."/>
            <person name="Bardou P."/>
            <person name="Bechner M."/>
            <person name="Bellec A."/>
            <person name="Berger A."/>
            <person name="Berges H."/>
            <person name="Bidwell S."/>
            <person name="Bisseling T."/>
            <person name="Choisne N."/>
            <person name="Couloux A."/>
            <person name="Denny R."/>
            <person name="Deshpande S."/>
            <person name="Dai X."/>
            <person name="Doyle J.J."/>
            <person name="Dudez A.M."/>
            <person name="Farmer A.D."/>
            <person name="Fouteau S."/>
            <person name="Franken C."/>
            <person name="Gibelin C."/>
            <person name="Gish J."/>
            <person name="Goldstein S."/>
            <person name="Gonzalez A.J."/>
            <person name="Green P.J."/>
            <person name="Hallab A."/>
            <person name="Hartog M."/>
            <person name="Hua A."/>
            <person name="Humphray S.J."/>
            <person name="Jeong D.H."/>
            <person name="Jing Y."/>
            <person name="Jocker A."/>
            <person name="Kenton S.M."/>
            <person name="Kim D.J."/>
            <person name="Klee K."/>
            <person name="Lai H."/>
            <person name="Lang C."/>
            <person name="Lin S."/>
            <person name="Macmil S.L."/>
            <person name="Magdelenat G."/>
            <person name="Matthews L."/>
            <person name="McCorrison J."/>
            <person name="Monaghan E.L."/>
            <person name="Mun J.H."/>
            <person name="Najar F.Z."/>
            <person name="Nicholson C."/>
            <person name="Noirot C."/>
            <person name="O'Bleness M."/>
            <person name="Paule C.R."/>
            <person name="Poulain J."/>
            <person name="Prion F."/>
            <person name="Qin B."/>
            <person name="Qu C."/>
            <person name="Retzel E.F."/>
            <person name="Riddle C."/>
            <person name="Sallet E."/>
            <person name="Samain S."/>
            <person name="Samson N."/>
            <person name="Sanders I."/>
            <person name="Saurat O."/>
            <person name="Scarpelli C."/>
            <person name="Schiex T."/>
            <person name="Segurens B."/>
            <person name="Severin A.J."/>
            <person name="Sherrier D.J."/>
            <person name="Shi R."/>
            <person name="Sims S."/>
            <person name="Singer S.R."/>
            <person name="Sinharoy S."/>
            <person name="Sterck L."/>
            <person name="Viollet A."/>
            <person name="Wang B.B."/>
            <person name="Wang K."/>
            <person name="Wang M."/>
            <person name="Wang X."/>
            <person name="Warfsmann J."/>
            <person name="Weissenbach J."/>
            <person name="White D.D."/>
            <person name="White J.D."/>
            <person name="Wiley G.B."/>
            <person name="Wincker P."/>
            <person name="Xing Y."/>
            <person name="Yang L."/>
            <person name="Yao Z."/>
            <person name="Ying F."/>
            <person name="Zhai J."/>
            <person name="Zhou L."/>
            <person name="Zuber A."/>
            <person name="Denarie J."/>
            <person name="Dixon R.A."/>
            <person name="May G.D."/>
            <person name="Schwartz D.C."/>
            <person name="Rogers J."/>
            <person name="Quetier F."/>
            <person name="Town C.D."/>
            <person name="Roe B.A."/>
        </authorList>
    </citation>
    <scope>NUCLEOTIDE SEQUENCE [LARGE SCALE GENOMIC DNA]</scope>
    <source>
        <strain evidence="11">A17</strain>
        <strain evidence="12 13">cv. Jemalong A17</strain>
    </source>
</reference>
<dbReference type="eggNOG" id="KOG0800">
    <property type="taxonomic scope" value="Eukaryota"/>
</dbReference>
<sequence length="700" mass="71946">MQIKLYPFSQSSSPPSSSQLVFEQQNNSSNNLFAHKPFGSPTPFGSKTDISRDTSTGVFGTAQTPSLFSFNTTVGTSSSPAFGGSSLPAFGASSTPAFGSSTPAFRASSTPVLGNLSSSLGGSSSFCQEPSFGGFGSMPTQISPFGCAIQPSQPVFGSNIFGLTGTPAFAFGQPPKPSGSPTLFGLETCNSMSRGTSTGVFGEAQTPSPFSSNTNFGTSSSTPAFGKSSSPSSFSQSVFGLQNNSSNNPFAPKPSGSPTLFGLETCNSMSRGTSTGVFGEAQTPSPFSSNTNFGTSSSTPAFGKSSSPSSSSQSVFGMQNNSGNNLFAPKPSGSPTLFGLETCTSMSRGTSTGVFGAAQTPSPFSSNTNFGTSSSTPAFGKPLNPSSSSHSVFGLQNNSSNNFFAPKPSGCPTLFGSETGNSMSGVTSKGVFGAGQTLCPVSSDTNFGASSSTPAFDFGQLSSPSSSSRSMFGQQNTSSNNFFAPKSFGSPTPFVSETGNSMSRGTATGVFGTAQTPSPFSSNTNFGASSSTSAFGNKSSSSRGSSLFGQEPAFVGFGSTPTQTSPCRSAIQPSRPAFGSNAGHASLYGSLSIHDQHRDMRMDISGMSYEELLALGERIGYVNTGLSESLISKYLTKTLYCSAEQSQEGTCAICLEEYKNMDSIGTLETCGHDYHVSCIRKWLSMKNLCPICKVSALPDE</sequence>
<feature type="domain" description="RING-type" evidence="10">
    <location>
        <begin position="651"/>
        <end position="693"/>
    </location>
</feature>
<dbReference type="InterPro" id="IPR013083">
    <property type="entry name" value="Znf_RING/FYVE/PHD"/>
</dbReference>
<evidence type="ECO:0000256" key="3">
    <source>
        <dbReference type="ARBA" id="ARBA00022679"/>
    </source>
</evidence>
<evidence type="ECO:0000256" key="4">
    <source>
        <dbReference type="ARBA" id="ARBA00022723"/>
    </source>
</evidence>
<keyword evidence="6" id="KW-0833">Ubl conjugation pathway</keyword>
<dbReference type="eggNOG" id="KOG0845">
    <property type="taxonomic scope" value="Eukaryota"/>
</dbReference>
<feature type="region of interest" description="Disordered" evidence="9">
    <location>
        <begin position="245"/>
        <end position="327"/>
    </location>
</feature>
<dbReference type="GO" id="GO:0061630">
    <property type="term" value="F:ubiquitin protein ligase activity"/>
    <property type="evidence" value="ECO:0000318"/>
    <property type="project" value="GO_Central"/>
</dbReference>
<feature type="compositionally biased region" description="Low complexity" evidence="9">
    <location>
        <begin position="285"/>
        <end position="314"/>
    </location>
</feature>
<dbReference type="EC" id="2.3.2.27" evidence="2"/>
<dbReference type="SUPFAM" id="SSF57850">
    <property type="entry name" value="RING/U-box"/>
    <property type="match status" value="1"/>
</dbReference>
<organism evidence="11 13">
    <name type="scientific">Medicago truncatula</name>
    <name type="common">Barrel medic</name>
    <name type="synonym">Medicago tribuloides</name>
    <dbReference type="NCBI Taxonomy" id="3880"/>
    <lineage>
        <taxon>Eukaryota</taxon>
        <taxon>Viridiplantae</taxon>
        <taxon>Streptophyta</taxon>
        <taxon>Embryophyta</taxon>
        <taxon>Tracheophyta</taxon>
        <taxon>Spermatophyta</taxon>
        <taxon>Magnoliopsida</taxon>
        <taxon>eudicotyledons</taxon>
        <taxon>Gunneridae</taxon>
        <taxon>Pentapetalae</taxon>
        <taxon>rosids</taxon>
        <taxon>fabids</taxon>
        <taxon>Fabales</taxon>
        <taxon>Fabaceae</taxon>
        <taxon>Papilionoideae</taxon>
        <taxon>50 kb inversion clade</taxon>
        <taxon>NPAAA clade</taxon>
        <taxon>Hologalegina</taxon>
        <taxon>IRL clade</taxon>
        <taxon>Trifolieae</taxon>
        <taxon>Medicago</taxon>
    </lineage>
</organism>
<name>G7IBL0_MEDTR</name>
<evidence type="ECO:0000256" key="8">
    <source>
        <dbReference type="PROSITE-ProRule" id="PRU00175"/>
    </source>
</evidence>
<dbReference type="InterPro" id="IPR001841">
    <property type="entry name" value="Znf_RING"/>
</dbReference>
<feature type="region of interest" description="Disordered" evidence="9">
    <location>
        <begin position="196"/>
        <end position="228"/>
    </location>
</feature>
<evidence type="ECO:0000313" key="12">
    <source>
        <dbReference type="EnsemblPlants" id="AES60749"/>
    </source>
</evidence>
<protein>
    <recommendedName>
        <fullName evidence="2">RING-type E3 ubiquitin transferase</fullName>
        <ecNumber evidence="2">2.3.2.27</ecNumber>
    </recommendedName>
</protein>
<dbReference type="PANTHER" id="PTHR22937:SF174">
    <property type="entry name" value="RING-TYPE E3 UBIQUITIN TRANSFERASE"/>
    <property type="match status" value="1"/>
</dbReference>
<dbReference type="SMART" id="SM00184">
    <property type="entry name" value="RING"/>
    <property type="match status" value="1"/>
</dbReference>
<comment type="catalytic activity">
    <reaction evidence="1">
        <text>S-ubiquitinyl-[E2 ubiquitin-conjugating enzyme]-L-cysteine + [acceptor protein]-L-lysine = [E2 ubiquitin-conjugating enzyme]-L-cysteine + N(6)-ubiquitinyl-[acceptor protein]-L-lysine.</text>
        <dbReference type="EC" id="2.3.2.27"/>
    </reaction>
</comment>